<accession>A8ZKM1</accession>
<geneLocation type="plasmid" evidence="1 2">
    <name>pREB1</name>
</geneLocation>
<evidence type="ECO:0000313" key="1">
    <source>
        <dbReference type="EMBL" id="ABW31721.1"/>
    </source>
</evidence>
<organism evidence="1 2">
    <name type="scientific">Acaryochloris marina (strain MBIC 11017)</name>
    <dbReference type="NCBI Taxonomy" id="329726"/>
    <lineage>
        <taxon>Bacteria</taxon>
        <taxon>Bacillati</taxon>
        <taxon>Cyanobacteriota</taxon>
        <taxon>Cyanophyceae</taxon>
        <taxon>Acaryochloridales</taxon>
        <taxon>Acaryochloridaceae</taxon>
        <taxon>Acaryochloris</taxon>
    </lineage>
</organism>
<keyword evidence="2" id="KW-1185">Reference proteome</keyword>
<dbReference type="AlphaFoldDB" id="A8ZKM1"/>
<dbReference type="KEGG" id="amr:AM1_A0218"/>
<reference evidence="1 2" key="1">
    <citation type="journal article" date="2008" name="Proc. Natl. Acad. Sci. U.S.A.">
        <title>Niche adaptation and genome expansion in the chlorophyll d-producing cyanobacterium Acaryochloris marina.</title>
        <authorList>
            <person name="Swingley W.D."/>
            <person name="Chen M."/>
            <person name="Cheung P.C."/>
            <person name="Conrad A.L."/>
            <person name="Dejesa L.C."/>
            <person name="Hao J."/>
            <person name="Honchak B.M."/>
            <person name="Karbach L.E."/>
            <person name="Kurdoglu A."/>
            <person name="Lahiri S."/>
            <person name="Mastrian S.D."/>
            <person name="Miyashita H."/>
            <person name="Page L."/>
            <person name="Ramakrishna P."/>
            <person name="Satoh S."/>
            <person name="Sattley W.M."/>
            <person name="Shimada Y."/>
            <person name="Taylor H.L."/>
            <person name="Tomo T."/>
            <person name="Tsuchiya T."/>
            <person name="Wang Z.T."/>
            <person name="Raymond J."/>
            <person name="Mimuro M."/>
            <person name="Blankenship R.E."/>
            <person name="Touchman J.W."/>
        </authorList>
    </citation>
    <scope>NUCLEOTIDE SEQUENCE [LARGE SCALE GENOMIC DNA]</scope>
    <source>
        <strain evidence="2">MBIC 11017</strain>
        <plasmid evidence="2">Plasmid pREB1</plasmid>
    </source>
</reference>
<dbReference type="EMBL" id="CP000838">
    <property type="protein sequence ID" value="ABW31721.1"/>
    <property type="molecule type" value="Genomic_DNA"/>
</dbReference>
<sequence>MQYAISIQNLAYIPQVIDMRGYFCGCPSEVGHVFNSRDRLSEY</sequence>
<evidence type="ECO:0000313" key="2">
    <source>
        <dbReference type="Proteomes" id="UP000000268"/>
    </source>
</evidence>
<proteinExistence type="predicted"/>
<dbReference type="Proteomes" id="UP000000268">
    <property type="component" value="Plasmid pREB1"/>
</dbReference>
<name>A8ZKM1_ACAM1</name>
<keyword evidence="1" id="KW-0614">Plasmid</keyword>
<gene>
    <name evidence="1" type="ordered locus">AM1_A0218</name>
</gene>
<dbReference type="HOGENOM" id="CLU_3228091_0_0_3"/>
<protein>
    <submittedName>
        <fullName evidence="1">Uncharacterized protein</fullName>
    </submittedName>
</protein>